<comment type="caution">
    <text evidence="6">The sequence shown here is derived from an EMBL/GenBank/DDBJ whole genome shotgun (WGS) entry which is preliminary data.</text>
</comment>
<feature type="domain" description="Helicase ATP-binding" evidence="5">
    <location>
        <begin position="210"/>
        <end position="483"/>
    </location>
</feature>
<evidence type="ECO:0000313" key="6">
    <source>
        <dbReference type="EMBL" id="GAA0595505.1"/>
    </source>
</evidence>
<dbReference type="Gene3D" id="3.40.50.300">
    <property type="entry name" value="P-loop containing nucleotide triphosphate hydrolases"/>
    <property type="match status" value="2"/>
</dbReference>
<dbReference type="SMART" id="SM00491">
    <property type="entry name" value="HELICc2"/>
    <property type="match status" value="1"/>
</dbReference>
<dbReference type="Pfam" id="PF13307">
    <property type="entry name" value="Helicase_C_2"/>
    <property type="match status" value="1"/>
</dbReference>
<dbReference type="PANTHER" id="PTHR11472:SF34">
    <property type="entry name" value="REGULATOR OF TELOMERE ELONGATION HELICASE 1"/>
    <property type="match status" value="1"/>
</dbReference>
<proteinExistence type="inferred from homology"/>
<evidence type="ECO:0000259" key="5">
    <source>
        <dbReference type="PROSITE" id="PS51193"/>
    </source>
</evidence>
<dbReference type="InterPro" id="IPR006555">
    <property type="entry name" value="ATP-dep_Helicase_C"/>
</dbReference>
<keyword evidence="3" id="KW-0067">ATP-binding</keyword>
<keyword evidence="7" id="KW-1185">Reference proteome</keyword>
<protein>
    <submittedName>
        <fullName evidence="6">ATP-dependent DNA helicase</fullName>
    </submittedName>
</protein>
<dbReference type="Proteomes" id="UP001501588">
    <property type="component" value="Unassembled WGS sequence"/>
</dbReference>
<evidence type="ECO:0000256" key="3">
    <source>
        <dbReference type="ARBA" id="ARBA00022840"/>
    </source>
</evidence>
<organism evidence="6 7">
    <name type="scientific">Craurococcus roseus</name>
    <dbReference type="NCBI Taxonomy" id="77585"/>
    <lineage>
        <taxon>Bacteria</taxon>
        <taxon>Pseudomonadati</taxon>
        <taxon>Pseudomonadota</taxon>
        <taxon>Alphaproteobacteria</taxon>
        <taxon>Acetobacterales</taxon>
        <taxon>Acetobacteraceae</taxon>
        <taxon>Craurococcus</taxon>
    </lineage>
</organism>
<keyword evidence="2" id="KW-0378">Hydrolase</keyword>
<sequence>MPPRARSGAPSSPARLLLPEAPALVAGYGRGTLLTPDGELLALSASDLHAALRDLPPPLLVHAPATARRLDLPRFDDAFDLLELFAFCLPAQAAAPTPRGLAAALDLEPPRDDAAAAALLPEMAAAVLRRLSETRKAPLNRDAAALAAKLADAAAWPWAPSVLAALGAPNASPSTDALKVWRRLPDWEDQGPPLPPAAFPVAPAEARTRLAQILGQSAEQRPQQADYASAAAAAFAPREASGAPHLVLAEAGTGTGKTLGYIAPASLWAERNGAPVWIATYTRNLQRQIDQELGRLYPEPDERRRRVVVRKGRENYLCLLNLEEVLGRAGDPRFAVPLGLVARWALATRDGDLLGGDFPGWIAELYGPAAVYPLADRRGECIRSACPRYKQCYVEHSIRRARGATLVVANHALVMVQAARGGGEDGRPVRYVFDEGHHLFDAADAAFSAALTGAEAAELRRWLLGAEGGRSRARGLRRRIEELAAGEMPELVPPMDAALLAARALPGLGWTTRLGEGEPPAPEAEPDGEAAVAKRANPTEAFLRAVRRQVLARTDGEEGLYDVECDLHPLNPGLSDVGEALERALKRLEEPLATLRDRLQARLEGDEVDELDTGDRIRLETAAKGIENRALVPLRAWQAMLRALREAPPAPGERRDFVDWLAVGRRDGREVDAGMHRHWLDPTAPFALVVAAPAHGLLITSATLRDAGLGADTEEEWAAAEARVGATHLPAPAIRAAVPSPFDYAARTRAFVVTDVDKARTPQVAAAMAALFEAAGGGGLGLFTAIRRLRESYHRMAPGLEASGIPLYAQHVDAMDNATLVDVFRAEENACLLGTDAMRDGVDVPGRSLRLLVFDRVPWPRPSILHRERRVHLSGGEPKAYDDALARHRLRQAFGRLIRRADDRGVFVLLDRSCPSRLLAGLPEGVEVQRAGLAEAVAETRRFLAPAPERTTP</sequence>
<evidence type="ECO:0000256" key="4">
    <source>
        <dbReference type="ARBA" id="ARBA00038058"/>
    </source>
</evidence>
<dbReference type="PROSITE" id="PS51193">
    <property type="entry name" value="HELICASE_ATP_BIND_2"/>
    <property type="match status" value="1"/>
</dbReference>
<dbReference type="SUPFAM" id="SSF52540">
    <property type="entry name" value="P-loop containing nucleoside triphosphate hydrolases"/>
    <property type="match status" value="1"/>
</dbReference>
<accession>A0ABN1FQ66</accession>
<comment type="similarity">
    <text evidence="4">Belongs to the helicase family. DinG subfamily.</text>
</comment>
<dbReference type="EMBL" id="BAAAFZ010000060">
    <property type="protein sequence ID" value="GAA0595505.1"/>
    <property type="molecule type" value="Genomic_DNA"/>
</dbReference>
<dbReference type="InterPro" id="IPR014013">
    <property type="entry name" value="Helic_SF1/SF2_ATP-bd_DinG/Rad3"/>
</dbReference>
<dbReference type="PANTHER" id="PTHR11472">
    <property type="entry name" value="DNA REPAIR DEAD HELICASE RAD3/XP-D SUBFAMILY MEMBER"/>
    <property type="match status" value="1"/>
</dbReference>
<dbReference type="InterPro" id="IPR027417">
    <property type="entry name" value="P-loop_NTPase"/>
</dbReference>
<gene>
    <name evidence="6" type="ORF">GCM10009416_37310</name>
</gene>
<keyword evidence="1" id="KW-0547">Nucleotide-binding</keyword>
<evidence type="ECO:0000313" key="7">
    <source>
        <dbReference type="Proteomes" id="UP001501588"/>
    </source>
</evidence>
<reference evidence="6 7" key="1">
    <citation type="journal article" date="2019" name="Int. J. Syst. Evol. Microbiol.">
        <title>The Global Catalogue of Microorganisms (GCM) 10K type strain sequencing project: providing services to taxonomists for standard genome sequencing and annotation.</title>
        <authorList>
            <consortium name="The Broad Institute Genomics Platform"/>
            <consortium name="The Broad Institute Genome Sequencing Center for Infectious Disease"/>
            <person name="Wu L."/>
            <person name="Ma J."/>
        </authorList>
    </citation>
    <scope>NUCLEOTIDE SEQUENCE [LARGE SCALE GENOMIC DNA]</scope>
    <source>
        <strain evidence="6 7">JCM 9933</strain>
    </source>
</reference>
<dbReference type="GO" id="GO:0004386">
    <property type="term" value="F:helicase activity"/>
    <property type="evidence" value="ECO:0007669"/>
    <property type="project" value="UniProtKB-KW"/>
</dbReference>
<evidence type="ECO:0000256" key="1">
    <source>
        <dbReference type="ARBA" id="ARBA00022741"/>
    </source>
</evidence>
<name>A0ABN1FQ66_9PROT</name>
<evidence type="ECO:0000256" key="2">
    <source>
        <dbReference type="ARBA" id="ARBA00022801"/>
    </source>
</evidence>
<dbReference type="RefSeq" id="WP_343896900.1">
    <property type="nucleotide sequence ID" value="NZ_BAAAFZ010000060.1"/>
</dbReference>
<keyword evidence="6" id="KW-0347">Helicase</keyword>
<dbReference type="InterPro" id="IPR045028">
    <property type="entry name" value="DinG/Rad3-like"/>
</dbReference>